<organism evidence="2 3">
    <name type="scientific">Trifolium medium</name>
    <dbReference type="NCBI Taxonomy" id="97028"/>
    <lineage>
        <taxon>Eukaryota</taxon>
        <taxon>Viridiplantae</taxon>
        <taxon>Streptophyta</taxon>
        <taxon>Embryophyta</taxon>
        <taxon>Tracheophyta</taxon>
        <taxon>Spermatophyta</taxon>
        <taxon>Magnoliopsida</taxon>
        <taxon>eudicotyledons</taxon>
        <taxon>Gunneridae</taxon>
        <taxon>Pentapetalae</taxon>
        <taxon>rosids</taxon>
        <taxon>fabids</taxon>
        <taxon>Fabales</taxon>
        <taxon>Fabaceae</taxon>
        <taxon>Papilionoideae</taxon>
        <taxon>50 kb inversion clade</taxon>
        <taxon>NPAAA clade</taxon>
        <taxon>Hologalegina</taxon>
        <taxon>IRL clade</taxon>
        <taxon>Trifolieae</taxon>
        <taxon>Trifolium</taxon>
    </lineage>
</organism>
<sequence length="101" mass="11029">HVVAAGTVAPDPTKIQAIIDWPPPKAVKGLRGFLGLSGFYRKFVRGYASLALPLTQLLRKDAFKWSQEEQKALDALKQALATAPVLGLPKFEEPFIVQTDA</sequence>
<name>A0A392RCP9_9FABA</name>
<dbReference type="PANTHER" id="PTHR33064">
    <property type="entry name" value="POL PROTEIN"/>
    <property type="match status" value="1"/>
</dbReference>
<evidence type="ECO:0000313" key="2">
    <source>
        <dbReference type="EMBL" id="MCI33355.1"/>
    </source>
</evidence>
<proteinExistence type="predicted"/>
<dbReference type="InterPro" id="IPR043502">
    <property type="entry name" value="DNA/RNA_pol_sf"/>
</dbReference>
<evidence type="ECO:0000313" key="3">
    <source>
        <dbReference type="Proteomes" id="UP000265520"/>
    </source>
</evidence>
<feature type="non-terminal residue" evidence="2">
    <location>
        <position position="101"/>
    </location>
</feature>
<accession>A0A392RCP9</accession>
<dbReference type="Pfam" id="PF17919">
    <property type="entry name" value="RT_RNaseH_2"/>
    <property type="match status" value="1"/>
</dbReference>
<evidence type="ECO:0000259" key="1">
    <source>
        <dbReference type="Pfam" id="PF17919"/>
    </source>
</evidence>
<dbReference type="InterPro" id="IPR041577">
    <property type="entry name" value="RT_RNaseH_2"/>
</dbReference>
<protein>
    <recommendedName>
        <fullName evidence="1">Reverse transcriptase/retrotransposon-derived protein RNase H-like domain-containing protein</fullName>
    </recommendedName>
</protein>
<feature type="non-terminal residue" evidence="2">
    <location>
        <position position="1"/>
    </location>
</feature>
<dbReference type="EMBL" id="LXQA010203737">
    <property type="protein sequence ID" value="MCI33355.1"/>
    <property type="molecule type" value="Genomic_DNA"/>
</dbReference>
<keyword evidence="3" id="KW-1185">Reference proteome</keyword>
<reference evidence="2 3" key="1">
    <citation type="journal article" date="2018" name="Front. Plant Sci.">
        <title>Red Clover (Trifolium pratense) and Zigzag Clover (T. medium) - A Picture of Genomic Similarities and Differences.</title>
        <authorList>
            <person name="Dluhosova J."/>
            <person name="Istvanek J."/>
            <person name="Nedelnik J."/>
            <person name="Repkova J."/>
        </authorList>
    </citation>
    <scope>NUCLEOTIDE SEQUENCE [LARGE SCALE GENOMIC DNA]</scope>
    <source>
        <strain evidence="3">cv. 10/8</strain>
        <tissue evidence="2">Leaf</tissue>
    </source>
</reference>
<dbReference type="Proteomes" id="UP000265520">
    <property type="component" value="Unassembled WGS sequence"/>
</dbReference>
<dbReference type="AlphaFoldDB" id="A0A392RCP9"/>
<comment type="caution">
    <text evidence="2">The sequence shown here is derived from an EMBL/GenBank/DDBJ whole genome shotgun (WGS) entry which is preliminary data.</text>
</comment>
<dbReference type="InterPro" id="IPR051320">
    <property type="entry name" value="Viral_Replic_Matur_Polypro"/>
</dbReference>
<dbReference type="PANTHER" id="PTHR33064:SF40">
    <property type="entry name" value="REVERSE TRANSCRIPTASE_RETROTRANSPOSON-DERIVED PROTEIN RNASE H-LIKE DOMAIN-CONTAINING PROTEIN"/>
    <property type="match status" value="1"/>
</dbReference>
<dbReference type="FunFam" id="3.30.70.270:FF:000020">
    <property type="entry name" value="Transposon Tf2-6 polyprotein-like Protein"/>
    <property type="match status" value="1"/>
</dbReference>
<dbReference type="SUPFAM" id="SSF56672">
    <property type="entry name" value="DNA/RNA polymerases"/>
    <property type="match status" value="1"/>
</dbReference>
<feature type="domain" description="Reverse transcriptase/retrotransposon-derived protein RNase H-like" evidence="1">
    <location>
        <begin position="65"/>
        <end position="101"/>
    </location>
</feature>
<dbReference type="Gene3D" id="3.30.70.270">
    <property type="match status" value="1"/>
</dbReference>
<dbReference type="InterPro" id="IPR043128">
    <property type="entry name" value="Rev_trsase/Diguanyl_cyclase"/>
</dbReference>